<evidence type="ECO:0000256" key="1">
    <source>
        <dbReference type="SAM" id="MobiDB-lite"/>
    </source>
</evidence>
<dbReference type="EMBL" id="KV417565">
    <property type="protein sequence ID" value="KZP19331.1"/>
    <property type="molecule type" value="Genomic_DNA"/>
</dbReference>
<sequence>MSARITRTRDRARQTTRASAATPPRPLTLILALGRLRAAAPRCPCPFRNPSPNSNAMIFDIRTTPVVSASECSWTRPTTANPFDAAIFGSSFFKSYLLLESRYDVADLEEGASLP</sequence>
<keyword evidence="3" id="KW-1185">Reference proteome</keyword>
<accession>A0A166HX14</accession>
<dbReference type="Proteomes" id="UP000076532">
    <property type="component" value="Unassembled WGS sequence"/>
</dbReference>
<organism evidence="2 3">
    <name type="scientific">Athelia psychrophila</name>
    <dbReference type="NCBI Taxonomy" id="1759441"/>
    <lineage>
        <taxon>Eukaryota</taxon>
        <taxon>Fungi</taxon>
        <taxon>Dikarya</taxon>
        <taxon>Basidiomycota</taxon>
        <taxon>Agaricomycotina</taxon>
        <taxon>Agaricomycetes</taxon>
        <taxon>Agaricomycetidae</taxon>
        <taxon>Atheliales</taxon>
        <taxon>Atheliaceae</taxon>
        <taxon>Athelia</taxon>
    </lineage>
</organism>
<dbReference type="AlphaFoldDB" id="A0A166HX14"/>
<evidence type="ECO:0000313" key="2">
    <source>
        <dbReference type="EMBL" id="KZP19331.1"/>
    </source>
</evidence>
<reference evidence="2 3" key="1">
    <citation type="journal article" date="2016" name="Mol. Biol. Evol.">
        <title>Comparative Genomics of Early-Diverging Mushroom-Forming Fungi Provides Insights into the Origins of Lignocellulose Decay Capabilities.</title>
        <authorList>
            <person name="Nagy L.G."/>
            <person name="Riley R."/>
            <person name="Tritt A."/>
            <person name="Adam C."/>
            <person name="Daum C."/>
            <person name="Floudas D."/>
            <person name="Sun H."/>
            <person name="Yadav J.S."/>
            <person name="Pangilinan J."/>
            <person name="Larsson K.H."/>
            <person name="Matsuura K."/>
            <person name="Barry K."/>
            <person name="Labutti K."/>
            <person name="Kuo R."/>
            <person name="Ohm R.A."/>
            <person name="Bhattacharya S.S."/>
            <person name="Shirouzu T."/>
            <person name="Yoshinaga Y."/>
            <person name="Martin F.M."/>
            <person name="Grigoriev I.V."/>
            <person name="Hibbett D.S."/>
        </authorList>
    </citation>
    <scope>NUCLEOTIDE SEQUENCE [LARGE SCALE GENOMIC DNA]</scope>
    <source>
        <strain evidence="2 3">CBS 109695</strain>
    </source>
</reference>
<evidence type="ECO:0000313" key="3">
    <source>
        <dbReference type="Proteomes" id="UP000076532"/>
    </source>
</evidence>
<protein>
    <submittedName>
        <fullName evidence="2">Uncharacterized protein</fullName>
    </submittedName>
</protein>
<gene>
    <name evidence="2" type="ORF">FIBSPDRAFT_569109</name>
</gene>
<name>A0A166HX14_9AGAM</name>
<proteinExistence type="predicted"/>
<feature type="region of interest" description="Disordered" evidence="1">
    <location>
        <begin position="1"/>
        <end position="23"/>
    </location>
</feature>